<comment type="caution">
    <text evidence="9">The sequence shown here is derived from an EMBL/GenBank/DDBJ whole genome shotgun (WGS) entry which is preliminary data.</text>
</comment>
<evidence type="ECO:0000256" key="7">
    <source>
        <dbReference type="ARBA" id="ARBA00023180"/>
    </source>
</evidence>
<dbReference type="PANTHER" id="PTHR15944:SF0">
    <property type="entry name" value="PRENYLCYSTEINE LYASE DOMAIN-CONTAINING PROTEIN"/>
    <property type="match status" value="1"/>
</dbReference>
<reference evidence="9 10" key="1">
    <citation type="submission" date="2019-07" db="EMBL/GenBank/DDBJ databases">
        <title>Annotation for the trematode Paragonimus westermani.</title>
        <authorList>
            <person name="Choi Y.-J."/>
        </authorList>
    </citation>
    <scope>NUCLEOTIDE SEQUENCE [LARGE SCALE GENOMIC DNA]</scope>
    <source>
        <strain evidence="9">180907_Pwestermani</strain>
    </source>
</reference>
<protein>
    <recommendedName>
        <fullName evidence="8">Prenylcysteine lyase domain-containing protein</fullName>
    </recommendedName>
</protein>
<evidence type="ECO:0000256" key="2">
    <source>
        <dbReference type="ARBA" id="ARBA00009967"/>
    </source>
</evidence>
<evidence type="ECO:0000259" key="8">
    <source>
        <dbReference type="Pfam" id="PF07156"/>
    </source>
</evidence>
<evidence type="ECO:0000256" key="5">
    <source>
        <dbReference type="ARBA" id="ARBA00022827"/>
    </source>
</evidence>
<keyword evidence="3" id="KW-0285">Flavoprotein</keyword>
<dbReference type="AlphaFoldDB" id="A0A8T0DLZ1"/>
<evidence type="ECO:0000256" key="4">
    <source>
        <dbReference type="ARBA" id="ARBA00022729"/>
    </source>
</evidence>
<dbReference type="InterPro" id="IPR036188">
    <property type="entry name" value="FAD/NAD-bd_sf"/>
</dbReference>
<proteinExistence type="inferred from homology"/>
<dbReference type="GO" id="GO:0001735">
    <property type="term" value="F:prenylcysteine oxidase activity"/>
    <property type="evidence" value="ECO:0007669"/>
    <property type="project" value="InterPro"/>
</dbReference>
<keyword evidence="4" id="KW-0732">Signal</keyword>
<comment type="cofactor">
    <cofactor evidence="1">
        <name>FAD</name>
        <dbReference type="ChEBI" id="CHEBI:57692"/>
    </cofactor>
</comment>
<dbReference type="SUPFAM" id="SSF51905">
    <property type="entry name" value="FAD/NAD(P)-binding domain"/>
    <property type="match status" value="1"/>
</dbReference>
<evidence type="ECO:0000313" key="10">
    <source>
        <dbReference type="Proteomes" id="UP000699462"/>
    </source>
</evidence>
<dbReference type="OrthoDB" id="437369at2759"/>
<evidence type="ECO:0000256" key="3">
    <source>
        <dbReference type="ARBA" id="ARBA00022630"/>
    </source>
</evidence>
<dbReference type="Pfam" id="PF07156">
    <property type="entry name" value="Prenylcys_lyase"/>
    <property type="match status" value="1"/>
</dbReference>
<dbReference type="InterPro" id="IPR010795">
    <property type="entry name" value="Prenylcys_lyase"/>
</dbReference>
<comment type="similarity">
    <text evidence="2">Belongs to the prenylcysteine oxidase family.</text>
</comment>
<sequence length="517" mass="57972">MSKKSCEEPFRVAIIGGGMGGATAAYYLRQLFGSQVGLTLFEQTGRVGGRIRAVQFAGQQYETGASLFHTSNLYMCKFAKQFGLEIKDESKPDDRPLFYNGHGGLTFSTLGGPSMLVPLRLLWRYGTQFIRLRWYTGSMDKDFSRIYQLQDKNNGFTTPARLLEALRPEFLEMTKWTYSDWLTRRLKITADRLKDEIAYGLMSNNYCQNMADVHAFVGFISMASIIPKLASIKGGNELVPQKLVQSALETNPLGSPKEILHAQVTTVSPAQATEQFTVEYLPNGSNQTKRDTFDYVILATPLHQKANVRLDKCIVPPTTTYQAVDHSFFLGTLKHSEFGIRSDSYSVRQFPAIFPTQNAYLSGHCLFRSLLSVSNDMADRQERMWVTFSDPARVPNPLQTLAERYVDRRDSNQTSSLNSLKVSWLAYPVYEPLSKPETQLGSFVLAPKLYYANAIERVASCMEIAAIGGRNVAILVYAHKQSTRRLTENEAIEATVDGVKVYPVPNVKADGKIAPYK</sequence>
<keyword evidence="6" id="KW-0560">Oxidoreductase</keyword>
<evidence type="ECO:0000313" key="9">
    <source>
        <dbReference type="EMBL" id="KAF8567964.1"/>
    </source>
</evidence>
<keyword evidence="5" id="KW-0274">FAD</keyword>
<keyword evidence="7" id="KW-0325">Glycoprotein</keyword>
<dbReference type="Proteomes" id="UP000699462">
    <property type="component" value="Unassembled WGS sequence"/>
</dbReference>
<dbReference type="Gene3D" id="3.50.50.60">
    <property type="entry name" value="FAD/NAD(P)-binding domain"/>
    <property type="match status" value="1"/>
</dbReference>
<keyword evidence="10" id="KW-1185">Reference proteome</keyword>
<feature type="domain" description="Prenylcysteine lyase" evidence="8">
    <location>
        <begin position="119"/>
        <end position="481"/>
    </location>
</feature>
<dbReference type="Pfam" id="PF13450">
    <property type="entry name" value="NAD_binding_8"/>
    <property type="match status" value="1"/>
</dbReference>
<dbReference type="GO" id="GO:0030328">
    <property type="term" value="P:prenylcysteine catabolic process"/>
    <property type="evidence" value="ECO:0007669"/>
    <property type="project" value="InterPro"/>
</dbReference>
<dbReference type="PANTHER" id="PTHR15944">
    <property type="entry name" value="FARNESYLCYSTEINE LYASE"/>
    <property type="match status" value="1"/>
</dbReference>
<dbReference type="GO" id="GO:0030327">
    <property type="term" value="P:prenylated protein catabolic process"/>
    <property type="evidence" value="ECO:0007669"/>
    <property type="project" value="TreeGrafter"/>
</dbReference>
<dbReference type="EMBL" id="JTDF01003236">
    <property type="protein sequence ID" value="KAF8567964.1"/>
    <property type="molecule type" value="Genomic_DNA"/>
</dbReference>
<gene>
    <name evidence="9" type="ORF">P879_08959</name>
</gene>
<evidence type="ECO:0000256" key="6">
    <source>
        <dbReference type="ARBA" id="ARBA00023002"/>
    </source>
</evidence>
<dbReference type="InterPro" id="IPR017046">
    <property type="entry name" value="Prenylcysteine_Oxase1"/>
</dbReference>
<evidence type="ECO:0000256" key="1">
    <source>
        <dbReference type="ARBA" id="ARBA00001974"/>
    </source>
</evidence>
<accession>A0A8T0DLZ1</accession>
<organism evidence="9 10">
    <name type="scientific">Paragonimus westermani</name>
    <dbReference type="NCBI Taxonomy" id="34504"/>
    <lineage>
        <taxon>Eukaryota</taxon>
        <taxon>Metazoa</taxon>
        <taxon>Spiralia</taxon>
        <taxon>Lophotrochozoa</taxon>
        <taxon>Platyhelminthes</taxon>
        <taxon>Trematoda</taxon>
        <taxon>Digenea</taxon>
        <taxon>Plagiorchiida</taxon>
        <taxon>Troglotremata</taxon>
        <taxon>Troglotrematidae</taxon>
        <taxon>Paragonimus</taxon>
    </lineage>
</organism>
<name>A0A8T0DLZ1_9TREM</name>